<feature type="compositionally biased region" description="Basic and acidic residues" evidence="5">
    <location>
        <begin position="90"/>
        <end position="106"/>
    </location>
</feature>
<protein>
    <submittedName>
        <fullName evidence="7">Secreted protein</fullName>
    </submittedName>
</protein>
<evidence type="ECO:0000256" key="2">
    <source>
        <dbReference type="ARBA" id="ARBA00022737"/>
    </source>
</evidence>
<comment type="caution">
    <text evidence="7">The sequence shown here is derived from an EMBL/GenBank/DDBJ whole genome shotgun (WGS) entry which is preliminary data.</text>
</comment>
<dbReference type="STRING" id="6689.A0A3R7MDK8"/>
<dbReference type="SMART" id="SM00028">
    <property type="entry name" value="TPR"/>
    <property type="match status" value="3"/>
</dbReference>
<dbReference type="GO" id="GO:0060090">
    <property type="term" value="F:molecular adaptor activity"/>
    <property type="evidence" value="ECO:0007669"/>
    <property type="project" value="TreeGrafter"/>
</dbReference>
<dbReference type="InterPro" id="IPR047150">
    <property type="entry name" value="SGT"/>
</dbReference>
<dbReference type="PROSITE" id="PS50005">
    <property type="entry name" value="TPR"/>
    <property type="match status" value="2"/>
</dbReference>
<dbReference type="Gene3D" id="1.20.5.420">
    <property type="entry name" value="Immunoglobulin FC, subunit C"/>
    <property type="match status" value="1"/>
</dbReference>
<feature type="compositionally biased region" description="Polar residues" evidence="5">
    <location>
        <begin position="78"/>
        <end position="89"/>
    </location>
</feature>
<dbReference type="AlphaFoldDB" id="A0A3R7MDK8"/>
<reference evidence="7 8" key="2">
    <citation type="submission" date="2019-01" db="EMBL/GenBank/DDBJ databases">
        <title>The decoding of complex shrimp genome reveals the adaptation for benthos swimmer, frequently molting mechanism and breeding impact on genome.</title>
        <authorList>
            <person name="Sun Y."/>
            <person name="Gao Y."/>
            <person name="Yu Y."/>
        </authorList>
    </citation>
    <scope>NUCLEOTIDE SEQUENCE [LARGE SCALE GENOMIC DNA]</scope>
    <source>
        <tissue evidence="7">Muscle</tissue>
    </source>
</reference>
<evidence type="ECO:0000256" key="1">
    <source>
        <dbReference type="ARBA" id="ARBA00008175"/>
    </source>
</evidence>
<feature type="region of interest" description="Disordered" evidence="5">
    <location>
        <begin position="290"/>
        <end position="364"/>
    </location>
</feature>
<dbReference type="InterPro" id="IPR011990">
    <property type="entry name" value="TPR-like_helical_dom_sf"/>
</dbReference>
<dbReference type="InterPro" id="IPR019734">
    <property type="entry name" value="TPR_rpt"/>
</dbReference>
<evidence type="ECO:0000256" key="5">
    <source>
        <dbReference type="SAM" id="MobiDB-lite"/>
    </source>
</evidence>
<dbReference type="InterPro" id="IPR032374">
    <property type="entry name" value="SGTA_dimer"/>
</dbReference>
<feature type="compositionally biased region" description="Gly residues" evidence="5">
    <location>
        <begin position="290"/>
        <end position="299"/>
    </location>
</feature>
<dbReference type="EMBL" id="QCYY01002024">
    <property type="protein sequence ID" value="ROT73493.1"/>
    <property type="molecule type" value="Genomic_DNA"/>
</dbReference>
<keyword evidence="8" id="KW-1185">Reference proteome</keyword>
<organism evidence="7 8">
    <name type="scientific">Penaeus vannamei</name>
    <name type="common">Whiteleg shrimp</name>
    <name type="synonym">Litopenaeus vannamei</name>
    <dbReference type="NCBI Taxonomy" id="6689"/>
    <lineage>
        <taxon>Eukaryota</taxon>
        <taxon>Metazoa</taxon>
        <taxon>Ecdysozoa</taxon>
        <taxon>Arthropoda</taxon>
        <taxon>Crustacea</taxon>
        <taxon>Multicrustacea</taxon>
        <taxon>Malacostraca</taxon>
        <taxon>Eumalacostraca</taxon>
        <taxon>Eucarida</taxon>
        <taxon>Decapoda</taxon>
        <taxon>Dendrobranchiata</taxon>
        <taxon>Penaeoidea</taxon>
        <taxon>Penaeidae</taxon>
        <taxon>Penaeus</taxon>
    </lineage>
</organism>
<dbReference type="GO" id="GO:0072380">
    <property type="term" value="C:TRC complex"/>
    <property type="evidence" value="ECO:0007669"/>
    <property type="project" value="TreeGrafter"/>
</dbReference>
<sequence>MDKEIVKRLVYSMVQFLQSQLESGADGGGLTEEGIESVEVAVQCLETAYGVSLAQNDLAVPKSLYQIFSEGVRGETETFMSSRTPQTESAPREATGEEKAEAEQLKNEGNQLMRDEKYTEALDCYTKAISKDCRNAVYYCNRAAAHSKLNNHREAIDDCKRALEIEPQYSKAYGRMGLAFSSLNDHRKAKECYQKALELEPDNESYRGNLSIAEEKLRSEPQAPPNPFAGLGGLGSLAGLGGPGGPDLSNLLNNPALMNMATQLMSDPNMQNMMSSFMGGMGGGMGPGMGPGMGGGAPGGAPAAAPPGPGAGGMEALLNAGRQLAEQMQSQNPELVEQIRRQMNRNAGGGDDQPGGNNQNPPQS</sequence>
<dbReference type="PANTHER" id="PTHR45831">
    <property type="entry name" value="LD24721P"/>
    <property type="match status" value="1"/>
</dbReference>
<dbReference type="SUPFAM" id="SSF48452">
    <property type="entry name" value="TPR-like"/>
    <property type="match status" value="1"/>
</dbReference>
<keyword evidence="2" id="KW-0677">Repeat</keyword>
<dbReference type="GO" id="GO:0016020">
    <property type="term" value="C:membrane"/>
    <property type="evidence" value="ECO:0007669"/>
    <property type="project" value="TreeGrafter"/>
</dbReference>
<dbReference type="PANTHER" id="PTHR45831:SF2">
    <property type="entry name" value="LD24721P"/>
    <property type="match status" value="1"/>
</dbReference>
<accession>A0A3R7MDK8</accession>
<evidence type="ECO:0000256" key="4">
    <source>
        <dbReference type="PROSITE-ProRule" id="PRU00339"/>
    </source>
</evidence>
<dbReference type="OrthoDB" id="2335338at2759"/>
<comment type="similarity">
    <text evidence="1">Belongs to the SGT family.</text>
</comment>
<dbReference type="Pfam" id="PF16546">
    <property type="entry name" value="SGTA_dimer"/>
    <property type="match status" value="1"/>
</dbReference>
<reference evidence="7 8" key="1">
    <citation type="submission" date="2018-04" db="EMBL/GenBank/DDBJ databases">
        <authorList>
            <person name="Zhang X."/>
            <person name="Yuan J."/>
            <person name="Li F."/>
            <person name="Xiang J."/>
        </authorList>
    </citation>
    <scope>NUCLEOTIDE SEQUENCE [LARGE SCALE GENOMIC DNA]</scope>
    <source>
        <tissue evidence="7">Muscle</tissue>
    </source>
</reference>
<dbReference type="Pfam" id="PF00515">
    <property type="entry name" value="TPR_1"/>
    <property type="match status" value="2"/>
</dbReference>
<gene>
    <name evidence="7" type="ORF">C7M84_008065</name>
</gene>
<feature type="repeat" description="TPR" evidence="4">
    <location>
        <begin position="170"/>
        <end position="203"/>
    </location>
</feature>
<keyword evidence="3 4" id="KW-0802">TPR repeat</keyword>
<dbReference type="PROSITE" id="PS50293">
    <property type="entry name" value="TPR_REGION"/>
    <property type="match status" value="1"/>
</dbReference>
<dbReference type="GO" id="GO:0006620">
    <property type="term" value="P:post-translational protein targeting to endoplasmic reticulum membrane"/>
    <property type="evidence" value="ECO:0007669"/>
    <property type="project" value="TreeGrafter"/>
</dbReference>
<feature type="repeat" description="TPR" evidence="4">
    <location>
        <begin position="136"/>
        <end position="169"/>
    </location>
</feature>
<dbReference type="Proteomes" id="UP000283509">
    <property type="component" value="Unassembled WGS sequence"/>
</dbReference>
<evidence type="ECO:0000256" key="3">
    <source>
        <dbReference type="ARBA" id="ARBA00022803"/>
    </source>
</evidence>
<dbReference type="Gene3D" id="1.25.40.10">
    <property type="entry name" value="Tetratricopeptide repeat domain"/>
    <property type="match status" value="1"/>
</dbReference>
<evidence type="ECO:0000313" key="8">
    <source>
        <dbReference type="Proteomes" id="UP000283509"/>
    </source>
</evidence>
<evidence type="ECO:0000313" key="7">
    <source>
        <dbReference type="EMBL" id="ROT73493.1"/>
    </source>
</evidence>
<evidence type="ECO:0000259" key="6">
    <source>
        <dbReference type="Pfam" id="PF16546"/>
    </source>
</evidence>
<feature type="domain" description="SGTA homodimerisation" evidence="6">
    <location>
        <begin position="7"/>
        <end position="69"/>
    </location>
</feature>
<feature type="region of interest" description="Disordered" evidence="5">
    <location>
        <begin position="76"/>
        <end position="110"/>
    </location>
</feature>
<proteinExistence type="inferred from homology"/>
<name>A0A3R7MDK8_PENVA</name>
<feature type="compositionally biased region" description="Low complexity" evidence="5">
    <location>
        <begin position="354"/>
        <end position="364"/>
    </location>
</feature>